<protein>
    <submittedName>
        <fullName evidence="1">DUF1579 domain-containing protein</fullName>
    </submittedName>
</protein>
<dbReference type="Proteomes" id="UP001432062">
    <property type="component" value="Chromosome"/>
</dbReference>
<sequence length="113" mass="12440">MEAECTFGGKPYYRLGTLGYSPTDDRYEWSTVDSVTPMMMTYKGTKASGSAAGIEVAGEFTDPGVLGLQFIGKTIPMRTVIKLESADRVTMELYFAPPGEAERIADWVILTRK</sequence>
<proteinExistence type="predicted"/>
<accession>A0ABZ1YUQ2</accession>
<evidence type="ECO:0000313" key="1">
    <source>
        <dbReference type="EMBL" id="WUV46994.1"/>
    </source>
</evidence>
<evidence type="ECO:0000313" key="2">
    <source>
        <dbReference type="Proteomes" id="UP001432062"/>
    </source>
</evidence>
<organism evidence="1 2">
    <name type="scientific">Nocardia vinacea</name>
    <dbReference type="NCBI Taxonomy" id="96468"/>
    <lineage>
        <taxon>Bacteria</taxon>
        <taxon>Bacillati</taxon>
        <taxon>Actinomycetota</taxon>
        <taxon>Actinomycetes</taxon>
        <taxon>Mycobacteriales</taxon>
        <taxon>Nocardiaceae</taxon>
        <taxon>Nocardia</taxon>
    </lineage>
</organism>
<dbReference type="InterPro" id="IPR011473">
    <property type="entry name" value="DUF1579"/>
</dbReference>
<dbReference type="RefSeq" id="WP_329411061.1">
    <property type="nucleotide sequence ID" value="NZ_CP109441.1"/>
</dbReference>
<dbReference type="Pfam" id="PF07617">
    <property type="entry name" value="DUF1579"/>
    <property type="match status" value="1"/>
</dbReference>
<dbReference type="EMBL" id="CP109441">
    <property type="protein sequence ID" value="WUV46994.1"/>
    <property type="molecule type" value="Genomic_DNA"/>
</dbReference>
<reference evidence="1" key="1">
    <citation type="submission" date="2022-10" db="EMBL/GenBank/DDBJ databases">
        <title>The complete genomes of actinobacterial strains from the NBC collection.</title>
        <authorList>
            <person name="Joergensen T.S."/>
            <person name="Alvarez Arevalo M."/>
            <person name="Sterndorff E.B."/>
            <person name="Faurdal D."/>
            <person name="Vuksanovic O."/>
            <person name="Mourched A.-S."/>
            <person name="Charusanti P."/>
            <person name="Shaw S."/>
            <person name="Blin K."/>
            <person name="Weber T."/>
        </authorList>
    </citation>
    <scope>NUCLEOTIDE SEQUENCE</scope>
    <source>
        <strain evidence="1">NBC_01482</strain>
    </source>
</reference>
<keyword evidence="2" id="KW-1185">Reference proteome</keyword>
<name>A0ABZ1YUQ2_9NOCA</name>
<gene>
    <name evidence="1" type="ORF">OG563_01665</name>
</gene>